<dbReference type="EMBL" id="JAAVJR010000611">
    <property type="protein sequence ID" value="NJW54905.1"/>
    <property type="molecule type" value="Genomic_DNA"/>
</dbReference>
<evidence type="ECO:0000259" key="1">
    <source>
        <dbReference type="Pfam" id="PF02436"/>
    </source>
</evidence>
<proteinExistence type="predicted"/>
<evidence type="ECO:0000313" key="2">
    <source>
        <dbReference type="EMBL" id="NJW54905.1"/>
    </source>
</evidence>
<dbReference type="PANTHER" id="PTHR43778:SF2">
    <property type="entry name" value="PYRUVATE CARBOXYLASE, MITOCHONDRIAL"/>
    <property type="match status" value="1"/>
</dbReference>
<comment type="caution">
    <text evidence="2">The sequence shown here is derived from an EMBL/GenBank/DDBJ whole genome shotgun (WGS) entry which is preliminary data.</text>
</comment>
<keyword evidence="2" id="KW-0670">Pyruvate</keyword>
<dbReference type="Gene3D" id="3.10.600.10">
    <property type="entry name" value="pyruvate carboxylase f1077a mutant domain"/>
    <property type="match status" value="1"/>
</dbReference>
<accession>A0ABX1D355</accession>
<gene>
    <name evidence="2" type="ORF">HC175_18505</name>
</gene>
<dbReference type="EC" id="6.4.1.1" evidence="2"/>
<evidence type="ECO:0000313" key="3">
    <source>
        <dbReference type="Proteomes" id="UP000703674"/>
    </source>
</evidence>
<dbReference type="InterPro" id="IPR013785">
    <property type="entry name" value="Aldolase_TIM"/>
</dbReference>
<organism evidence="2 3">
    <name type="scientific">Salinimicrobium oceani</name>
    <dbReference type="NCBI Taxonomy" id="2722702"/>
    <lineage>
        <taxon>Bacteria</taxon>
        <taxon>Pseudomonadati</taxon>
        <taxon>Bacteroidota</taxon>
        <taxon>Flavobacteriia</taxon>
        <taxon>Flavobacteriales</taxon>
        <taxon>Flavobacteriaceae</taxon>
        <taxon>Salinimicrobium</taxon>
    </lineage>
</organism>
<dbReference type="Pfam" id="PF02436">
    <property type="entry name" value="PYC_OADA"/>
    <property type="match status" value="1"/>
</dbReference>
<keyword evidence="2" id="KW-0436">Ligase</keyword>
<dbReference type="InterPro" id="IPR003379">
    <property type="entry name" value="Carboxylase_cons_dom"/>
</dbReference>
<dbReference type="SUPFAM" id="SSF89000">
    <property type="entry name" value="post-HMGL domain-like"/>
    <property type="match status" value="1"/>
</dbReference>
<dbReference type="InterPro" id="IPR055268">
    <property type="entry name" value="PCB-like"/>
</dbReference>
<feature type="non-terminal residue" evidence="2">
    <location>
        <position position="1"/>
    </location>
</feature>
<protein>
    <submittedName>
        <fullName evidence="2">Pyruvate carboxylase</fullName>
        <ecNumber evidence="2">6.4.1.1</ecNumber>
    </submittedName>
</protein>
<dbReference type="Proteomes" id="UP000703674">
    <property type="component" value="Unassembled WGS sequence"/>
</dbReference>
<feature type="domain" description="Carboxylase conserved" evidence="1">
    <location>
        <begin position="1"/>
        <end position="109"/>
    </location>
</feature>
<dbReference type="PANTHER" id="PTHR43778">
    <property type="entry name" value="PYRUVATE CARBOXYLASE"/>
    <property type="match status" value="1"/>
</dbReference>
<sequence length="152" mass="17574">PGGFPEKIQKIVLKDEKPYTERPNAHMEPIDFDKEYAEFQSSFSEGMGRDLEITDFLSYKLYPKVFTDAYNHHLEFGSVINVPTKNFFYGMEPGEEIIVELDRGKTLLIEFLSRGETDEDGMSRIFFKVNGQTRAVEVKDKSVKVEKVVHQK</sequence>
<dbReference type="Gene3D" id="3.20.20.70">
    <property type="entry name" value="Aldolase class I"/>
    <property type="match status" value="1"/>
</dbReference>
<name>A0ABX1D355_9FLAO</name>
<dbReference type="GO" id="GO:0004736">
    <property type="term" value="F:pyruvate carboxylase activity"/>
    <property type="evidence" value="ECO:0007669"/>
    <property type="project" value="UniProtKB-EC"/>
</dbReference>
<feature type="non-terminal residue" evidence="2">
    <location>
        <position position="152"/>
    </location>
</feature>
<reference evidence="2 3" key="1">
    <citation type="submission" date="2020-03" db="EMBL/GenBank/DDBJ databases">
        <title>Salinimicrobium sp. nov, isolated from SCS.</title>
        <authorList>
            <person name="Cao W.R."/>
        </authorList>
    </citation>
    <scope>NUCLEOTIDE SEQUENCE [LARGE SCALE GENOMIC DNA]</scope>
    <source>
        <strain evidence="3">J15B91</strain>
    </source>
</reference>
<keyword evidence="3" id="KW-1185">Reference proteome</keyword>